<keyword evidence="1" id="KW-0472">Membrane</keyword>
<sequence length="305" mass="33400">MQRRDFLLKSIGAGIFVGTAASFGGVTSLFSKSKVSLPYDLVALRGGGAAEMFDKGIAVLGGMSAFVSSGQTVVVKPNIGWDRPPEMGANTNPALVGRIVEHCIEAGARRVYVFDHTCDEWRACYRNSGIEKAASDAGARVVPANSERYYEDISIPGGKRLTEAKEHELLLESDVVINVPVLKHHGGTSITVSMKNLMGNVWDRRYYHQNDLHQCITDYTTYRKPDLNVVDAYRVMMRNGPRGVSEEDVVVREAQVISTDMVAADAASSLIFGKEPKEVGHIRLGQEMGVGTLELDDLNINRLRL</sequence>
<proteinExistence type="predicted"/>
<protein>
    <submittedName>
        <fullName evidence="3">DUF362 domain-containing protein</fullName>
    </submittedName>
</protein>
<keyword evidence="1" id="KW-1133">Transmembrane helix</keyword>
<name>A0A8J7RQP5_9BACT</name>
<dbReference type="Pfam" id="PF04015">
    <property type="entry name" value="DUF362"/>
    <property type="match status" value="1"/>
</dbReference>
<dbReference type="EMBL" id="JAFIDN010000003">
    <property type="protein sequence ID" value="MBP3192179.1"/>
    <property type="molecule type" value="Genomic_DNA"/>
</dbReference>
<dbReference type="AlphaFoldDB" id="A0A8J7RQP5"/>
<evidence type="ECO:0000256" key="1">
    <source>
        <dbReference type="SAM" id="Phobius"/>
    </source>
</evidence>
<organism evidence="3 4">
    <name type="scientific">Natronogracilivirga saccharolytica</name>
    <dbReference type="NCBI Taxonomy" id="2812953"/>
    <lineage>
        <taxon>Bacteria</taxon>
        <taxon>Pseudomonadati</taxon>
        <taxon>Balneolota</taxon>
        <taxon>Balneolia</taxon>
        <taxon>Balneolales</taxon>
        <taxon>Cyclonatronaceae</taxon>
        <taxon>Natronogracilivirga</taxon>
    </lineage>
</organism>
<dbReference type="InterPro" id="IPR007160">
    <property type="entry name" value="DUF362"/>
</dbReference>
<evidence type="ECO:0000313" key="4">
    <source>
        <dbReference type="Proteomes" id="UP000673975"/>
    </source>
</evidence>
<dbReference type="RefSeq" id="WP_210511071.1">
    <property type="nucleotide sequence ID" value="NZ_JAFIDN010000003.1"/>
</dbReference>
<feature type="transmembrane region" description="Helical" evidence="1">
    <location>
        <begin position="7"/>
        <end position="30"/>
    </location>
</feature>
<feature type="domain" description="DUF362" evidence="2">
    <location>
        <begin position="73"/>
        <end position="268"/>
    </location>
</feature>
<comment type="caution">
    <text evidence="3">The sequence shown here is derived from an EMBL/GenBank/DDBJ whole genome shotgun (WGS) entry which is preliminary data.</text>
</comment>
<dbReference type="Proteomes" id="UP000673975">
    <property type="component" value="Unassembled WGS sequence"/>
</dbReference>
<evidence type="ECO:0000313" key="3">
    <source>
        <dbReference type="EMBL" id="MBP3192179.1"/>
    </source>
</evidence>
<accession>A0A8J7RQP5</accession>
<evidence type="ECO:0000259" key="2">
    <source>
        <dbReference type="Pfam" id="PF04015"/>
    </source>
</evidence>
<gene>
    <name evidence="3" type="ORF">NATSA_05835</name>
</gene>
<reference evidence="3" key="1">
    <citation type="submission" date="2021-02" db="EMBL/GenBank/DDBJ databases">
        <title>Natronogracilivirga saccharolytica gen. nov. sp. nov. a new anaerobic, haloalkiliphilic carbohydrate-fermenting bacterium from soda lake and proposing of Cyclonatronumiaceae fam. nov. in the phylum Balneolaeota.</title>
        <authorList>
            <person name="Zhilina T.N."/>
            <person name="Sorokin D.Y."/>
            <person name="Zavarzina D.G."/>
            <person name="Toshchakov S.V."/>
            <person name="Kublanov I.V."/>
        </authorList>
    </citation>
    <scope>NUCLEOTIDE SEQUENCE</scope>
    <source>
        <strain evidence="3">Z-1702</strain>
    </source>
</reference>
<keyword evidence="1" id="KW-0812">Transmembrane</keyword>
<keyword evidence="4" id="KW-1185">Reference proteome</keyword>